<evidence type="ECO:0000313" key="3">
    <source>
        <dbReference type="EMBL" id="SDD56186.1"/>
    </source>
</evidence>
<dbReference type="RefSeq" id="WP_091864564.1">
    <property type="nucleotide sequence ID" value="NZ_FNAO01000001.1"/>
</dbReference>
<protein>
    <recommendedName>
        <fullName evidence="2">DUF547 domain-containing protein</fullName>
    </recommendedName>
</protein>
<accession>A0A1G6VTM3</accession>
<dbReference type="GO" id="GO:0045454">
    <property type="term" value="P:cell redox homeostasis"/>
    <property type="evidence" value="ECO:0007669"/>
    <property type="project" value="TreeGrafter"/>
</dbReference>
<keyword evidence="4" id="KW-1185">Reference proteome</keyword>
<dbReference type="Proteomes" id="UP000199109">
    <property type="component" value="Unassembled WGS sequence"/>
</dbReference>
<sequence>MKKSLLFFGILFFCIISTTYAQKTSEFFSKADAFLKKNVKDGLVDYKGIHDHPDALDALVEMAGKLSVSKDKVDEYQAFWINGYNLMVIKGIVDNYPINSPMDIDGFFDKEKRNIGGTQITLNAIENELLRGNFPDEPRFHFVLVCGALSCPPIIDEAYMPATLNRQLEKQTKKALNDPKFIRVAKNNIKFSQIFEWYATDFTKDGQRIVDFINTCRAEKLPDGAKVSYYEYDWTLNEMK</sequence>
<dbReference type="PANTHER" id="PTHR34386:SF1">
    <property type="entry name" value="GLUTAREDOXIN-LIKE PROTEIN NRDH"/>
    <property type="match status" value="1"/>
</dbReference>
<dbReference type="STRING" id="641691.SAMN05421636_10140"/>
<feature type="signal peptide" evidence="1">
    <location>
        <begin position="1"/>
        <end position="21"/>
    </location>
</feature>
<dbReference type="EMBL" id="FNAO01000001">
    <property type="protein sequence ID" value="SDD56186.1"/>
    <property type="molecule type" value="Genomic_DNA"/>
</dbReference>
<evidence type="ECO:0000256" key="1">
    <source>
        <dbReference type="SAM" id="SignalP"/>
    </source>
</evidence>
<dbReference type="PANTHER" id="PTHR34386">
    <property type="entry name" value="GLUTAREDOXIN"/>
    <property type="match status" value="1"/>
</dbReference>
<dbReference type="AlphaFoldDB" id="A0A1G6VTM3"/>
<dbReference type="InterPro" id="IPR006869">
    <property type="entry name" value="DUF547"/>
</dbReference>
<gene>
    <name evidence="3" type="ORF">SAMN05421636_10140</name>
</gene>
<dbReference type="GO" id="GO:0009055">
    <property type="term" value="F:electron transfer activity"/>
    <property type="evidence" value="ECO:0007669"/>
    <property type="project" value="TreeGrafter"/>
</dbReference>
<evidence type="ECO:0000313" key="4">
    <source>
        <dbReference type="Proteomes" id="UP000199109"/>
    </source>
</evidence>
<dbReference type="InterPro" id="IPR051548">
    <property type="entry name" value="Grx-like_ET"/>
</dbReference>
<name>A0A1G6VTM3_9FLAO</name>
<evidence type="ECO:0000259" key="2">
    <source>
        <dbReference type="Pfam" id="PF04784"/>
    </source>
</evidence>
<dbReference type="OrthoDB" id="526867at2"/>
<dbReference type="Pfam" id="PF04784">
    <property type="entry name" value="DUF547"/>
    <property type="match status" value="1"/>
</dbReference>
<proteinExistence type="predicted"/>
<keyword evidence="1" id="KW-0732">Signal</keyword>
<organism evidence="3 4">
    <name type="scientific">Pricia antarctica</name>
    <dbReference type="NCBI Taxonomy" id="641691"/>
    <lineage>
        <taxon>Bacteria</taxon>
        <taxon>Pseudomonadati</taxon>
        <taxon>Bacteroidota</taxon>
        <taxon>Flavobacteriia</taxon>
        <taxon>Flavobacteriales</taxon>
        <taxon>Flavobacteriaceae</taxon>
        <taxon>Pricia</taxon>
    </lineage>
</organism>
<reference evidence="3 4" key="1">
    <citation type="submission" date="2016-10" db="EMBL/GenBank/DDBJ databases">
        <authorList>
            <person name="de Groot N.N."/>
        </authorList>
    </citation>
    <scope>NUCLEOTIDE SEQUENCE [LARGE SCALE GENOMIC DNA]</scope>
    <source>
        <strain evidence="3 4">DSM 23421</strain>
    </source>
</reference>
<feature type="chain" id="PRO_5011591470" description="DUF547 domain-containing protein" evidence="1">
    <location>
        <begin position="22"/>
        <end position="240"/>
    </location>
</feature>
<feature type="domain" description="DUF547" evidence="2">
    <location>
        <begin position="74"/>
        <end position="173"/>
    </location>
</feature>